<dbReference type="PANTHER" id="PTHR13954:SF6">
    <property type="entry name" value="NON-SPECIFIC SERINE_THREONINE PROTEIN KINASE"/>
    <property type="match status" value="1"/>
</dbReference>
<keyword evidence="5" id="KW-1185">Reference proteome</keyword>
<proteinExistence type="predicted"/>
<reference evidence="4 5" key="1">
    <citation type="journal article" date="2012" name="PLoS Pathog.">
        <title>Diverse lifestyles and strategies of plant pathogenesis encoded in the genomes of eighteen Dothideomycetes fungi.</title>
        <authorList>
            <person name="Ohm R.A."/>
            <person name="Feau N."/>
            <person name="Henrissat B."/>
            <person name="Schoch C.L."/>
            <person name="Horwitz B.A."/>
            <person name="Barry K.W."/>
            <person name="Condon B.J."/>
            <person name="Copeland A.C."/>
            <person name="Dhillon B."/>
            <person name="Glaser F."/>
            <person name="Hesse C.N."/>
            <person name="Kosti I."/>
            <person name="LaButti K."/>
            <person name="Lindquist E.A."/>
            <person name="Lucas S."/>
            <person name="Salamov A.A."/>
            <person name="Bradshaw R.E."/>
            <person name="Ciuffetti L."/>
            <person name="Hamelin R.C."/>
            <person name="Kema G.H.J."/>
            <person name="Lawrence C."/>
            <person name="Scott J.A."/>
            <person name="Spatafora J.W."/>
            <person name="Turgeon B.G."/>
            <person name="de Wit P.J.G.M."/>
            <person name="Zhong S."/>
            <person name="Goodwin S.B."/>
            <person name="Grigoriev I.V."/>
        </authorList>
    </citation>
    <scope>NUCLEOTIDE SEQUENCE [LARGE SCALE GENOMIC DNA]</scope>
    <source>
        <strain evidence="5">C5 / ATCC 48332 / race O</strain>
    </source>
</reference>
<dbReference type="Proteomes" id="UP000016936">
    <property type="component" value="Unassembled WGS sequence"/>
</dbReference>
<feature type="transmembrane region" description="Helical" evidence="2">
    <location>
        <begin position="518"/>
        <end position="540"/>
    </location>
</feature>
<sequence length="666" mass="75368">MATTLRLDGPRVTPHGSENVEEVAQKTIVSYATRALVPYRRDEEHPYLHGGQATVFRATKTLPSSGLRRKVDIFAIKEIPIGDRKARHRLRKEIEHLRLCQHPNVLQLKKAQASLQRLLEEIANSRDGMSRLCPWYKSHGLDPWPSVVWQCVLGLEHLRKNKIRHKDLKPDKILLVDESDGASLDPKVRAVIADLGISKGYVEAENTTFNGTEQYLAPEQKAQASSTYRSDIFFARLQHLMDPCPSKLEAVGAVPGERTGFNEVPPLLEQLRQNLDDNKQPDTVGFLVTLEDIITSTLLEQPDERLSLQSILAKLDDYDASWLQSGSFKMVDLCITSGNHTQVLEIDFSFVTNDAEAFKLIRKHYSKAIFYHNLDWLRWPEEVYLIKFSSANAFEVLECTSTLCKTSLHAGGYHDDPIREGRFDGRLLIDCLEGSFTCDPALSDHQSGMLPKRRVIIHHHRDGSKTISTIQGPRLGVHIVKTFPFSVYSTIVAFSLAPFVVGYLIYYSDQIPPEGIIFSLFVYFELVIVPAVLSLFYRYAKQLGQRLSRHDLLEAEKKRDQEAKSNANLDTEQGTRWESNTSCQANGLGRQIYDIDQGKLILPDFPRMHCRQCWEMNGKLDSIPPNPTQGTEFPGLSEDLTPYQKRQSARTLGTSKLCVVTIEPKG</sequence>
<dbReference type="AlphaFoldDB" id="M2V4Q4"/>
<dbReference type="SMART" id="SM00220">
    <property type="entry name" value="S_TKc"/>
    <property type="match status" value="1"/>
</dbReference>
<dbReference type="GO" id="GO:0004674">
    <property type="term" value="F:protein serine/threonine kinase activity"/>
    <property type="evidence" value="ECO:0007669"/>
    <property type="project" value="InterPro"/>
</dbReference>
<evidence type="ECO:0000259" key="3">
    <source>
        <dbReference type="PROSITE" id="PS50011"/>
    </source>
</evidence>
<dbReference type="GO" id="GO:0070059">
    <property type="term" value="P:intrinsic apoptotic signaling pathway in response to endoplasmic reticulum stress"/>
    <property type="evidence" value="ECO:0007669"/>
    <property type="project" value="TreeGrafter"/>
</dbReference>
<dbReference type="Gene3D" id="1.10.510.10">
    <property type="entry name" value="Transferase(Phosphotransferase) domain 1"/>
    <property type="match status" value="1"/>
</dbReference>
<dbReference type="STRING" id="701091.M2V4Q4"/>
<feature type="domain" description="Protein kinase" evidence="3">
    <location>
        <begin position="41"/>
        <end position="323"/>
    </location>
</feature>
<dbReference type="PROSITE" id="PS50011">
    <property type="entry name" value="PROTEIN_KINASE_DOM"/>
    <property type="match status" value="1"/>
</dbReference>
<gene>
    <name evidence="4" type="ORF">COCHEDRAFT_1027499</name>
</gene>
<dbReference type="HOGENOM" id="CLU_473251_0_0_1"/>
<dbReference type="InterPro" id="IPR011009">
    <property type="entry name" value="Kinase-like_dom_sf"/>
</dbReference>
<protein>
    <recommendedName>
        <fullName evidence="3">Protein kinase domain-containing protein</fullName>
    </recommendedName>
</protein>
<dbReference type="InterPro" id="IPR045133">
    <property type="entry name" value="IRE1/2-like"/>
</dbReference>
<feature type="transmembrane region" description="Helical" evidence="2">
    <location>
        <begin position="485"/>
        <end position="506"/>
    </location>
</feature>
<dbReference type="eggNOG" id="KOG0581">
    <property type="taxonomic scope" value="Eukaryota"/>
</dbReference>
<evidence type="ECO:0000256" key="2">
    <source>
        <dbReference type="SAM" id="Phobius"/>
    </source>
</evidence>
<dbReference type="GO" id="GO:0005524">
    <property type="term" value="F:ATP binding"/>
    <property type="evidence" value="ECO:0007669"/>
    <property type="project" value="InterPro"/>
</dbReference>
<dbReference type="InterPro" id="IPR000719">
    <property type="entry name" value="Prot_kinase_dom"/>
</dbReference>
<dbReference type="GO" id="GO:0036498">
    <property type="term" value="P:IRE1-mediated unfolded protein response"/>
    <property type="evidence" value="ECO:0007669"/>
    <property type="project" value="TreeGrafter"/>
</dbReference>
<accession>M2V4Q4</accession>
<reference evidence="5" key="2">
    <citation type="journal article" date="2013" name="PLoS Genet.">
        <title>Comparative genome structure, secondary metabolite, and effector coding capacity across Cochliobolus pathogens.</title>
        <authorList>
            <person name="Condon B.J."/>
            <person name="Leng Y."/>
            <person name="Wu D."/>
            <person name="Bushley K.E."/>
            <person name="Ohm R.A."/>
            <person name="Otillar R."/>
            <person name="Martin J."/>
            <person name="Schackwitz W."/>
            <person name="Grimwood J."/>
            <person name="MohdZainudin N."/>
            <person name="Xue C."/>
            <person name="Wang R."/>
            <person name="Manning V.A."/>
            <person name="Dhillon B."/>
            <person name="Tu Z.J."/>
            <person name="Steffenson B.J."/>
            <person name="Salamov A."/>
            <person name="Sun H."/>
            <person name="Lowry S."/>
            <person name="LaButti K."/>
            <person name="Han J."/>
            <person name="Copeland A."/>
            <person name="Lindquist E."/>
            <person name="Barry K."/>
            <person name="Schmutz J."/>
            <person name="Baker S.E."/>
            <person name="Ciuffetti L.M."/>
            <person name="Grigoriev I.V."/>
            <person name="Zhong S."/>
            <person name="Turgeon B.G."/>
        </authorList>
    </citation>
    <scope>NUCLEOTIDE SEQUENCE [LARGE SCALE GENOMIC DNA]</scope>
    <source>
        <strain evidence="5">C5 / ATCC 48332 / race O</strain>
    </source>
</reference>
<evidence type="ECO:0000313" key="4">
    <source>
        <dbReference type="EMBL" id="EMD94988.1"/>
    </source>
</evidence>
<evidence type="ECO:0000313" key="5">
    <source>
        <dbReference type="Proteomes" id="UP000016936"/>
    </source>
</evidence>
<feature type="region of interest" description="Disordered" evidence="1">
    <location>
        <begin position="558"/>
        <end position="582"/>
    </location>
</feature>
<name>M2V4Q4_COCH5</name>
<dbReference type="EMBL" id="KB445571">
    <property type="protein sequence ID" value="EMD94988.1"/>
    <property type="molecule type" value="Genomic_DNA"/>
</dbReference>
<evidence type="ECO:0000256" key="1">
    <source>
        <dbReference type="SAM" id="MobiDB-lite"/>
    </source>
</evidence>
<dbReference type="Pfam" id="PF00069">
    <property type="entry name" value="Pkinase"/>
    <property type="match status" value="1"/>
</dbReference>
<keyword evidence="2" id="KW-0472">Membrane</keyword>
<dbReference type="PANTHER" id="PTHR13954">
    <property type="entry name" value="IRE1-RELATED"/>
    <property type="match status" value="1"/>
</dbReference>
<feature type="compositionally biased region" description="Polar residues" evidence="1">
    <location>
        <begin position="564"/>
        <end position="582"/>
    </location>
</feature>
<organism evidence="4 5">
    <name type="scientific">Cochliobolus heterostrophus (strain C5 / ATCC 48332 / race O)</name>
    <name type="common">Southern corn leaf blight fungus</name>
    <name type="synonym">Bipolaris maydis</name>
    <dbReference type="NCBI Taxonomy" id="701091"/>
    <lineage>
        <taxon>Eukaryota</taxon>
        <taxon>Fungi</taxon>
        <taxon>Dikarya</taxon>
        <taxon>Ascomycota</taxon>
        <taxon>Pezizomycotina</taxon>
        <taxon>Dothideomycetes</taxon>
        <taxon>Pleosporomycetidae</taxon>
        <taxon>Pleosporales</taxon>
        <taxon>Pleosporineae</taxon>
        <taxon>Pleosporaceae</taxon>
        <taxon>Bipolaris</taxon>
    </lineage>
</organism>
<dbReference type="GO" id="GO:0051082">
    <property type="term" value="F:unfolded protein binding"/>
    <property type="evidence" value="ECO:0007669"/>
    <property type="project" value="TreeGrafter"/>
</dbReference>
<dbReference type="GO" id="GO:1990604">
    <property type="term" value="C:IRE1-TRAF2-ASK1 complex"/>
    <property type="evidence" value="ECO:0007669"/>
    <property type="project" value="TreeGrafter"/>
</dbReference>
<keyword evidence="2" id="KW-0812">Transmembrane</keyword>
<dbReference type="GO" id="GO:0004521">
    <property type="term" value="F:RNA endonuclease activity"/>
    <property type="evidence" value="ECO:0007669"/>
    <property type="project" value="InterPro"/>
</dbReference>
<dbReference type="Gene3D" id="3.30.200.20">
    <property type="entry name" value="Phosphorylase Kinase, domain 1"/>
    <property type="match status" value="1"/>
</dbReference>
<dbReference type="SUPFAM" id="SSF56112">
    <property type="entry name" value="Protein kinase-like (PK-like)"/>
    <property type="match status" value="1"/>
</dbReference>
<keyword evidence="2" id="KW-1133">Transmembrane helix</keyword>